<keyword evidence="3" id="KW-1185">Reference proteome</keyword>
<evidence type="ECO:0000256" key="1">
    <source>
        <dbReference type="SAM" id="MobiDB-lite"/>
    </source>
</evidence>
<proteinExistence type="predicted"/>
<name>A0A8S3TVN7_MYTED</name>
<dbReference type="Proteomes" id="UP000683360">
    <property type="component" value="Unassembled WGS sequence"/>
</dbReference>
<organism evidence="2 3">
    <name type="scientific">Mytilus edulis</name>
    <name type="common">Blue mussel</name>
    <dbReference type="NCBI Taxonomy" id="6550"/>
    <lineage>
        <taxon>Eukaryota</taxon>
        <taxon>Metazoa</taxon>
        <taxon>Spiralia</taxon>
        <taxon>Lophotrochozoa</taxon>
        <taxon>Mollusca</taxon>
        <taxon>Bivalvia</taxon>
        <taxon>Autobranchia</taxon>
        <taxon>Pteriomorphia</taxon>
        <taxon>Mytilida</taxon>
        <taxon>Mytiloidea</taxon>
        <taxon>Mytilidae</taxon>
        <taxon>Mytilinae</taxon>
        <taxon>Mytilus</taxon>
    </lineage>
</organism>
<evidence type="ECO:0000313" key="3">
    <source>
        <dbReference type="Proteomes" id="UP000683360"/>
    </source>
</evidence>
<comment type="caution">
    <text evidence="2">The sequence shown here is derived from an EMBL/GenBank/DDBJ whole genome shotgun (WGS) entry which is preliminary data.</text>
</comment>
<gene>
    <name evidence="2" type="ORF">MEDL_47914</name>
</gene>
<feature type="region of interest" description="Disordered" evidence="1">
    <location>
        <begin position="1"/>
        <end position="24"/>
    </location>
</feature>
<dbReference type="EMBL" id="CAJPWZ010002318">
    <property type="protein sequence ID" value="CAG2235444.1"/>
    <property type="molecule type" value="Genomic_DNA"/>
</dbReference>
<dbReference type="OrthoDB" id="6098503at2759"/>
<protein>
    <submittedName>
        <fullName evidence="2">Uncharacterized protein</fullName>
    </submittedName>
</protein>
<dbReference type="AlphaFoldDB" id="A0A8S3TVN7"/>
<accession>A0A8S3TVN7</accession>
<reference evidence="2" key="1">
    <citation type="submission" date="2021-03" db="EMBL/GenBank/DDBJ databases">
        <authorList>
            <person name="Bekaert M."/>
        </authorList>
    </citation>
    <scope>NUCLEOTIDE SEQUENCE</scope>
</reference>
<feature type="compositionally biased region" description="Polar residues" evidence="1">
    <location>
        <begin position="13"/>
        <end position="22"/>
    </location>
</feature>
<evidence type="ECO:0000313" key="2">
    <source>
        <dbReference type="EMBL" id="CAG2235444.1"/>
    </source>
</evidence>
<sequence length="353" mass="41467">MSDSDELDCFGEQNPNGDLTSSAEEHCSQSPDIIEDIKSQFFIEPSNTIEYPLEISLHTTAKGHFIEKPDSERSPLDIKLRNMDRLLAINRQLVIYWNHWLVLETLKYLLRTSNTEDDLSLIVDRQDSDGDTAIYEICITVLRTRDDSDIEIDLGGAFIEVKSFIKRITYIPRVKCVKFKNLYQCRIRHGYRTNNYLKVDQEQHLSMEHLTSEKQDFWNFDCYIFKCLKMCVSPDEIPTTMFICVLRSCHQFDYHKPYIMAKNCANVGVMIFPTLELDVQKTARADPRFFRVTKTSNGKHLFESLIYKDYYLSWPSPLSNKLKLKKHTPVEMLMPVENFEECQFEIINFDMIR</sequence>